<name>A0A433VH69_9CYAN</name>
<feature type="region of interest" description="Disordered" evidence="1">
    <location>
        <begin position="47"/>
        <end position="67"/>
    </location>
</feature>
<sequence length="67" mass="7593">MSEDKASKKQENSSTESSSEQLRPELLDMIKHPPRIDDAMRDLPVEERVSNPAMAPEMLDDRPQDLG</sequence>
<feature type="compositionally biased region" description="Basic and acidic residues" evidence="1">
    <location>
        <begin position="1"/>
        <end position="11"/>
    </location>
</feature>
<dbReference type="EMBL" id="RSCL01000008">
    <property type="protein sequence ID" value="RUT05454.1"/>
    <property type="molecule type" value="Genomic_DNA"/>
</dbReference>
<protein>
    <submittedName>
        <fullName evidence="2">Uncharacterized protein</fullName>
    </submittedName>
</protein>
<feature type="compositionally biased region" description="Low complexity" evidence="1">
    <location>
        <begin position="12"/>
        <end position="21"/>
    </location>
</feature>
<evidence type="ECO:0000313" key="3">
    <source>
        <dbReference type="Proteomes" id="UP000271624"/>
    </source>
</evidence>
<keyword evidence="3" id="KW-1185">Reference proteome</keyword>
<accession>A0A433VH69</accession>
<reference evidence="2" key="2">
    <citation type="journal article" date="2019" name="Genome Biol. Evol.">
        <title>Day and night: Metabolic profiles and evolutionary relationships of six axenic non-marine cyanobacteria.</title>
        <authorList>
            <person name="Will S.E."/>
            <person name="Henke P."/>
            <person name="Boedeker C."/>
            <person name="Huang S."/>
            <person name="Brinkmann H."/>
            <person name="Rohde M."/>
            <person name="Jarek M."/>
            <person name="Friedl T."/>
            <person name="Seufert S."/>
            <person name="Schumacher M."/>
            <person name="Overmann J."/>
            <person name="Neumann-Schaal M."/>
            <person name="Petersen J."/>
        </authorList>
    </citation>
    <scope>NUCLEOTIDE SEQUENCE [LARGE SCALE GENOMIC DNA]</scope>
    <source>
        <strain evidence="2">PCC 7102</strain>
    </source>
</reference>
<reference evidence="2" key="1">
    <citation type="submission" date="2018-12" db="EMBL/GenBank/DDBJ databases">
        <authorList>
            <person name="Will S."/>
            <person name="Neumann-Schaal M."/>
            <person name="Henke P."/>
        </authorList>
    </citation>
    <scope>NUCLEOTIDE SEQUENCE</scope>
    <source>
        <strain evidence="2">PCC 7102</strain>
    </source>
</reference>
<organism evidence="2 3">
    <name type="scientific">Dulcicalothrix desertica PCC 7102</name>
    <dbReference type="NCBI Taxonomy" id="232991"/>
    <lineage>
        <taxon>Bacteria</taxon>
        <taxon>Bacillati</taxon>
        <taxon>Cyanobacteriota</taxon>
        <taxon>Cyanophyceae</taxon>
        <taxon>Nostocales</taxon>
        <taxon>Calotrichaceae</taxon>
        <taxon>Dulcicalothrix</taxon>
    </lineage>
</organism>
<proteinExistence type="predicted"/>
<evidence type="ECO:0000256" key="1">
    <source>
        <dbReference type="SAM" id="MobiDB-lite"/>
    </source>
</evidence>
<comment type="caution">
    <text evidence="2">The sequence shown here is derived from an EMBL/GenBank/DDBJ whole genome shotgun (WGS) entry which is preliminary data.</text>
</comment>
<evidence type="ECO:0000313" key="2">
    <source>
        <dbReference type="EMBL" id="RUT05454.1"/>
    </source>
</evidence>
<dbReference type="Proteomes" id="UP000271624">
    <property type="component" value="Unassembled WGS sequence"/>
</dbReference>
<dbReference type="OrthoDB" id="426872at2"/>
<dbReference type="RefSeq" id="WP_127081943.1">
    <property type="nucleotide sequence ID" value="NZ_RSCL01000008.1"/>
</dbReference>
<dbReference type="AlphaFoldDB" id="A0A433VH69"/>
<gene>
    <name evidence="2" type="ORF">DSM106972_034610</name>
</gene>
<feature type="region of interest" description="Disordered" evidence="1">
    <location>
        <begin position="1"/>
        <end position="26"/>
    </location>
</feature>